<dbReference type="Proteomes" id="UP000011599">
    <property type="component" value="Unassembled WGS sequence"/>
</dbReference>
<evidence type="ECO:0000313" key="2">
    <source>
        <dbReference type="EMBL" id="ELY39859.1"/>
    </source>
</evidence>
<evidence type="ECO:0000256" key="1">
    <source>
        <dbReference type="SAM" id="MobiDB-lite"/>
    </source>
</evidence>
<proteinExistence type="predicted"/>
<dbReference type="RefSeq" id="WP_006090811.1">
    <property type="nucleotide sequence ID" value="NZ_AOHW01000036.1"/>
</dbReference>
<gene>
    <name evidence="2" type="ORF">C496_14316</name>
</gene>
<dbReference type="EMBL" id="AOHW01000036">
    <property type="protein sequence ID" value="ELY39859.1"/>
    <property type="molecule type" value="Genomic_DNA"/>
</dbReference>
<sequence>MEACISQFAGGIATFAFFSSFEHQLPEEAFNQVIEEFATNLENFRWWEDDVDESIFKYLYDIDAVTGPVYLPREDSYLWDGVDKSELPEALFIEEEEEKEEPVDDQGISIEMTNPEDSQYLFGSLVSRYAIDRYRFAKHDNNRLVLEHDGVPDLPPYGIIRSLQAQGYSLTNVPTFHPKDSLPELLKTIDELVQWVRKRYEPEHYKSLAAYSHYFYPLQEVVCLSALREADETEYNNIRNQFFEKYNISPESFPARQLDLQTVQTITREFIPLFGKEQFSAAERLFEEIQYEKRMHQLEKIAAESDDLNRPDEQLQKTQTDTHPHLWNK</sequence>
<dbReference type="STRING" id="1114856.GCA_000383975_03300"/>
<dbReference type="PATRIC" id="fig|1114856.3.peg.2965"/>
<name>L9VRR8_9EURY</name>
<accession>L9VRR8</accession>
<keyword evidence="3" id="KW-1185">Reference proteome</keyword>
<organism evidence="2 3">
    <name type="scientific">Natronorubrum tibetense GA33</name>
    <dbReference type="NCBI Taxonomy" id="1114856"/>
    <lineage>
        <taxon>Archaea</taxon>
        <taxon>Methanobacteriati</taxon>
        <taxon>Methanobacteriota</taxon>
        <taxon>Stenosarchaea group</taxon>
        <taxon>Halobacteria</taxon>
        <taxon>Halobacteriales</taxon>
        <taxon>Natrialbaceae</taxon>
        <taxon>Natronorubrum</taxon>
    </lineage>
</organism>
<protein>
    <submittedName>
        <fullName evidence="2">Uncharacterized protein</fullName>
    </submittedName>
</protein>
<comment type="caution">
    <text evidence="2">The sequence shown here is derived from an EMBL/GenBank/DDBJ whole genome shotgun (WGS) entry which is preliminary data.</text>
</comment>
<feature type="region of interest" description="Disordered" evidence="1">
    <location>
        <begin position="303"/>
        <end position="329"/>
    </location>
</feature>
<reference evidence="2 3" key="1">
    <citation type="journal article" date="2014" name="PLoS Genet.">
        <title>Phylogenetically driven sequencing of extremely halophilic archaea reveals strategies for static and dynamic osmo-response.</title>
        <authorList>
            <person name="Becker E.A."/>
            <person name="Seitzer P.M."/>
            <person name="Tritt A."/>
            <person name="Larsen D."/>
            <person name="Krusor M."/>
            <person name="Yao A.I."/>
            <person name="Wu D."/>
            <person name="Madern D."/>
            <person name="Eisen J.A."/>
            <person name="Darling A.E."/>
            <person name="Facciotti M.T."/>
        </authorList>
    </citation>
    <scope>NUCLEOTIDE SEQUENCE [LARGE SCALE GENOMIC DNA]</scope>
    <source>
        <strain evidence="2 3">GA33</strain>
    </source>
</reference>
<dbReference type="AlphaFoldDB" id="L9VRR8"/>
<evidence type="ECO:0000313" key="3">
    <source>
        <dbReference type="Proteomes" id="UP000011599"/>
    </source>
</evidence>